<accession>A0ACC0P5Z2</accession>
<evidence type="ECO:0000313" key="2">
    <source>
        <dbReference type="Proteomes" id="UP001062846"/>
    </source>
</evidence>
<proteinExistence type="predicted"/>
<organism evidence="1 2">
    <name type="scientific">Rhododendron molle</name>
    <name type="common">Chinese azalea</name>
    <name type="synonym">Azalea mollis</name>
    <dbReference type="NCBI Taxonomy" id="49168"/>
    <lineage>
        <taxon>Eukaryota</taxon>
        <taxon>Viridiplantae</taxon>
        <taxon>Streptophyta</taxon>
        <taxon>Embryophyta</taxon>
        <taxon>Tracheophyta</taxon>
        <taxon>Spermatophyta</taxon>
        <taxon>Magnoliopsida</taxon>
        <taxon>eudicotyledons</taxon>
        <taxon>Gunneridae</taxon>
        <taxon>Pentapetalae</taxon>
        <taxon>asterids</taxon>
        <taxon>Ericales</taxon>
        <taxon>Ericaceae</taxon>
        <taxon>Ericoideae</taxon>
        <taxon>Rhodoreae</taxon>
        <taxon>Rhododendron</taxon>
    </lineage>
</organism>
<gene>
    <name evidence="1" type="ORF">RHMOL_Rhmol04G0253900</name>
</gene>
<dbReference type="Proteomes" id="UP001062846">
    <property type="component" value="Chromosome 4"/>
</dbReference>
<protein>
    <submittedName>
        <fullName evidence="1">Uncharacterized protein</fullName>
    </submittedName>
</protein>
<keyword evidence="2" id="KW-1185">Reference proteome</keyword>
<dbReference type="EMBL" id="CM046391">
    <property type="protein sequence ID" value="KAI8560417.1"/>
    <property type="molecule type" value="Genomic_DNA"/>
</dbReference>
<sequence length="91" mass="10524">MINYRTSPNAPHNNLASKCHVILEMTGSNLKHTLREGYKVIKERANQEDERLMTPLNGVKDLFAENIWRGFPTRENFKIPPTFTPKIQLDS</sequence>
<name>A0ACC0P5Z2_RHOML</name>
<comment type="caution">
    <text evidence="1">The sequence shown here is derived from an EMBL/GenBank/DDBJ whole genome shotgun (WGS) entry which is preliminary data.</text>
</comment>
<reference evidence="1" key="1">
    <citation type="submission" date="2022-02" db="EMBL/GenBank/DDBJ databases">
        <title>Plant Genome Project.</title>
        <authorList>
            <person name="Zhang R.-G."/>
        </authorList>
    </citation>
    <scope>NUCLEOTIDE SEQUENCE</scope>
    <source>
        <strain evidence="1">AT1</strain>
    </source>
</reference>
<evidence type="ECO:0000313" key="1">
    <source>
        <dbReference type="EMBL" id="KAI8560417.1"/>
    </source>
</evidence>